<evidence type="ECO:0000313" key="19">
    <source>
        <dbReference type="Ensembl" id="ENSPREP00000014921.1"/>
    </source>
</evidence>
<evidence type="ECO:0000256" key="5">
    <source>
        <dbReference type="ARBA" id="ARBA00022729"/>
    </source>
</evidence>
<dbReference type="SUPFAM" id="SSF50911">
    <property type="entry name" value="Mannose 6-phosphate receptor domain"/>
    <property type="match status" value="1"/>
</dbReference>
<dbReference type="Ensembl" id="ENSPRET00000015075.1">
    <property type="protein sequence ID" value="ENSPREP00000014921.1"/>
    <property type="gene ID" value="ENSPREG00000010054.1"/>
</dbReference>
<keyword evidence="7 16" id="KW-0472">Membrane</keyword>
<evidence type="ECO:0000256" key="13">
    <source>
        <dbReference type="ARBA" id="ARBA00059814"/>
    </source>
</evidence>
<evidence type="ECO:0000259" key="18">
    <source>
        <dbReference type="PROSITE" id="PS51914"/>
    </source>
</evidence>
<evidence type="ECO:0000256" key="16">
    <source>
        <dbReference type="SAM" id="Phobius"/>
    </source>
</evidence>
<keyword evidence="8" id="KW-1015">Disulfide bond</keyword>
<evidence type="ECO:0000256" key="4">
    <source>
        <dbReference type="ARBA" id="ARBA00022692"/>
    </source>
</evidence>
<feature type="chain" id="PRO_5018213099" description="Cation-dependent mannose-6-phosphate receptor" evidence="17">
    <location>
        <begin position="34"/>
        <end position="281"/>
    </location>
</feature>
<dbReference type="GeneTree" id="ENSGT00390000002109"/>
<dbReference type="GO" id="GO:0005768">
    <property type="term" value="C:endosome"/>
    <property type="evidence" value="ECO:0007669"/>
    <property type="project" value="InterPro"/>
</dbReference>
<evidence type="ECO:0000256" key="10">
    <source>
        <dbReference type="ARBA" id="ARBA00023180"/>
    </source>
</evidence>
<reference evidence="19" key="2">
    <citation type="submission" date="2025-08" db="UniProtKB">
        <authorList>
            <consortium name="Ensembl"/>
        </authorList>
    </citation>
    <scope>IDENTIFICATION</scope>
    <source>
        <strain evidence="19">Guanapo</strain>
    </source>
</reference>
<dbReference type="Pfam" id="PF02157">
    <property type="entry name" value="Man-6-P_recep"/>
    <property type="match status" value="1"/>
</dbReference>
<keyword evidence="6 16" id="KW-1133">Transmembrane helix</keyword>
<feature type="domain" description="MRH" evidence="18">
    <location>
        <begin position="38"/>
        <end position="185"/>
    </location>
</feature>
<keyword evidence="2" id="KW-0813">Transport</keyword>
<dbReference type="InterPro" id="IPR000296">
    <property type="entry name" value="Man-6-P_rcpt_cation_dep"/>
</dbReference>
<keyword evidence="11" id="KW-0458">Lysosome</keyword>
<dbReference type="Bgee" id="ENSPREG00000010054">
    <property type="expression patterns" value="Expressed in caudal fin and 1 other cell type or tissue"/>
</dbReference>
<dbReference type="PANTHER" id="PTHR15071:SF29">
    <property type="entry name" value="CATION-DEPENDENT MANNOSE-6-PHOSPHATE RECEPTOR"/>
    <property type="match status" value="1"/>
</dbReference>
<dbReference type="PRINTS" id="PR00715">
    <property type="entry name" value="MAN6PRECEPTR"/>
</dbReference>
<evidence type="ECO:0000256" key="17">
    <source>
        <dbReference type="SAM" id="SignalP"/>
    </source>
</evidence>
<comment type="subcellular location">
    <subcellularLocation>
        <location evidence="12">Endomembrane system</location>
        <topology evidence="12">Single-pass type I membrane protein</topology>
    </subcellularLocation>
    <subcellularLocation>
        <location evidence="1">Lysosome membrane</location>
        <topology evidence="1">Single-pass membrane protein</topology>
    </subcellularLocation>
</comment>
<dbReference type="STRING" id="8081.ENSPREP00000014921"/>
<accession>A0A3P9NZC8</accession>
<reference evidence="20" key="1">
    <citation type="submission" date="2013-11" db="EMBL/GenBank/DDBJ databases">
        <title>The genomic landscape of the Guanapo guppy.</title>
        <authorList>
            <person name="Kuenstner A."/>
            <person name="Dreyer C."/>
        </authorList>
    </citation>
    <scope>NUCLEOTIDE SEQUENCE</scope>
    <source>
        <strain evidence="20">Guanapo</strain>
    </source>
</reference>
<evidence type="ECO:0000256" key="15">
    <source>
        <dbReference type="SAM" id="MobiDB-lite"/>
    </source>
</evidence>
<name>A0A3P9NZC8_POERE</name>
<keyword evidence="10" id="KW-0325">Glycoprotein</keyword>
<evidence type="ECO:0000256" key="6">
    <source>
        <dbReference type="ARBA" id="ARBA00022989"/>
    </source>
</evidence>
<dbReference type="GO" id="GO:0006622">
    <property type="term" value="P:protein targeting to lysosome"/>
    <property type="evidence" value="ECO:0007669"/>
    <property type="project" value="Ensembl"/>
</dbReference>
<evidence type="ECO:0000313" key="20">
    <source>
        <dbReference type="Proteomes" id="UP000242638"/>
    </source>
</evidence>
<evidence type="ECO:0000256" key="2">
    <source>
        <dbReference type="ARBA" id="ARBA00022448"/>
    </source>
</evidence>
<dbReference type="OMA" id="WVMLIYG"/>
<feature type="region of interest" description="Disordered" evidence="15">
    <location>
        <begin position="261"/>
        <end position="281"/>
    </location>
</feature>
<evidence type="ECO:0000256" key="7">
    <source>
        <dbReference type="ARBA" id="ARBA00023136"/>
    </source>
</evidence>
<dbReference type="InterPro" id="IPR028927">
    <property type="entry name" value="Man-6-P_rcpt"/>
</dbReference>
<reference evidence="19" key="3">
    <citation type="submission" date="2025-09" db="UniProtKB">
        <authorList>
            <consortium name="Ensembl"/>
        </authorList>
    </citation>
    <scope>IDENTIFICATION</scope>
    <source>
        <strain evidence="19">Guanapo</strain>
    </source>
</reference>
<dbReference type="InterPro" id="IPR044865">
    <property type="entry name" value="MRH_dom"/>
</dbReference>
<keyword evidence="3" id="KW-0597">Phosphoprotein</keyword>
<organism evidence="19 20">
    <name type="scientific">Poecilia reticulata</name>
    <name type="common">Guppy</name>
    <name type="synonym">Acanthophacelus reticulatus</name>
    <dbReference type="NCBI Taxonomy" id="8081"/>
    <lineage>
        <taxon>Eukaryota</taxon>
        <taxon>Metazoa</taxon>
        <taxon>Chordata</taxon>
        <taxon>Craniata</taxon>
        <taxon>Vertebrata</taxon>
        <taxon>Euteleostomi</taxon>
        <taxon>Actinopterygii</taxon>
        <taxon>Neopterygii</taxon>
        <taxon>Teleostei</taxon>
        <taxon>Neoteleostei</taxon>
        <taxon>Acanthomorphata</taxon>
        <taxon>Ovalentaria</taxon>
        <taxon>Atherinomorphae</taxon>
        <taxon>Cyprinodontiformes</taxon>
        <taxon>Poeciliidae</taxon>
        <taxon>Poeciliinae</taxon>
        <taxon>Poecilia</taxon>
    </lineage>
</organism>
<dbReference type="GO" id="GO:0005537">
    <property type="term" value="F:D-mannose binding"/>
    <property type="evidence" value="ECO:0007669"/>
    <property type="project" value="Ensembl"/>
</dbReference>
<evidence type="ECO:0000256" key="9">
    <source>
        <dbReference type="ARBA" id="ARBA00023170"/>
    </source>
</evidence>
<keyword evidence="9" id="KW-0675">Receptor</keyword>
<dbReference type="AlphaFoldDB" id="A0A3P9NZC8"/>
<dbReference type="InterPro" id="IPR009011">
    <property type="entry name" value="Man6P_isomerase_rcpt-bd_dom_sf"/>
</dbReference>
<dbReference type="PANTHER" id="PTHR15071">
    <property type="entry name" value="MANNOSE-6-PHOSPHATE RECEPTOR FAMILY MEMBER"/>
    <property type="match status" value="1"/>
</dbReference>
<feature type="transmembrane region" description="Helical" evidence="16">
    <location>
        <begin position="190"/>
        <end position="214"/>
    </location>
</feature>
<evidence type="ECO:0000256" key="12">
    <source>
        <dbReference type="ARBA" id="ARBA00046288"/>
    </source>
</evidence>
<evidence type="ECO:0000256" key="11">
    <source>
        <dbReference type="ARBA" id="ARBA00023228"/>
    </source>
</evidence>
<keyword evidence="20" id="KW-1185">Reference proteome</keyword>
<keyword evidence="4 16" id="KW-0812">Transmembrane</keyword>
<protein>
    <recommendedName>
        <fullName evidence="14">Cation-dependent mannose-6-phosphate receptor</fullName>
    </recommendedName>
</protein>
<dbReference type="GO" id="GO:0005802">
    <property type="term" value="C:trans-Golgi network"/>
    <property type="evidence" value="ECO:0007669"/>
    <property type="project" value="Ensembl"/>
</dbReference>
<evidence type="ECO:0000256" key="3">
    <source>
        <dbReference type="ARBA" id="ARBA00022553"/>
    </source>
</evidence>
<feature type="signal peptide" evidence="17">
    <location>
        <begin position="1"/>
        <end position="33"/>
    </location>
</feature>
<dbReference type="GO" id="GO:0019904">
    <property type="term" value="F:protein domain specific binding"/>
    <property type="evidence" value="ECO:0007669"/>
    <property type="project" value="Ensembl"/>
</dbReference>
<dbReference type="Gene3D" id="2.70.130.10">
    <property type="entry name" value="Mannose-6-phosphate receptor binding domain"/>
    <property type="match status" value="1"/>
</dbReference>
<sequence length="281" mass="31193">SKFSSSYPHRAFRSVLLWAILTQLLLCRNGVFAGDGTKACKLRHESASQRKVLEQLEPLAHRNLSVVVTEEKGNYTYVFQLCGDAGGVPNAGVIQKKTGSQDKPTIIGLYTSTEAIGGSDWVMLRYYDGEKYDEHCSHEDRRAIIMISCNKNKEAGDLEAILEDSERPKDCFYLFELDSSAVCPPVQSQLSAGSIILIIGFCLVAVYLIGGFLYQRLIVGAKGMEQFPNYAFWVEVGNLSADGCDFVCRSKNREEAPAYRGVSADALDEEPEERDDHLLPM</sequence>
<keyword evidence="5 17" id="KW-0732">Signal</keyword>
<evidence type="ECO:0000256" key="14">
    <source>
        <dbReference type="ARBA" id="ARBA00069343"/>
    </source>
</evidence>
<evidence type="ECO:0000256" key="8">
    <source>
        <dbReference type="ARBA" id="ARBA00023157"/>
    </source>
</evidence>
<proteinExistence type="predicted"/>
<dbReference type="PROSITE" id="PS51914">
    <property type="entry name" value="MRH"/>
    <property type="match status" value="1"/>
</dbReference>
<evidence type="ECO:0000256" key="1">
    <source>
        <dbReference type="ARBA" id="ARBA00004363"/>
    </source>
</evidence>
<dbReference type="GO" id="GO:0005765">
    <property type="term" value="C:lysosomal membrane"/>
    <property type="evidence" value="ECO:0007669"/>
    <property type="project" value="UniProtKB-SubCell"/>
</dbReference>
<comment type="function">
    <text evidence="13">Transport of phosphorylated lysosomal enzymes from the Golgi complex and the cell surface to lysosomes. Lysosomal enzymes bearing phosphomannosyl residues bind specifically to mannose-6-phosphate receptors in the Golgi apparatus and the resulting receptor-ligand complex is transported to an acidic prelyosomal compartment where the low pH mediates the dissociation of the complex.</text>
</comment>
<dbReference type="Proteomes" id="UP000242638">
    <property type="component" value="Unassembled WGS sequence"/>
</dbReference>
<dbReference type="FunFam" id="2.70.130.10:FF:000008">
    <property type="entry name" value="Cation-dependent mannose-6-phosphate receptor"/>
    <property type="match status" value="1"/>
</dbReference>